<evidence type="ECO:0000256" key="2">
    <source>
        <dbReference type="ARBA" id="ARBA00022448"/>
    </source>
</evidence>
<comment type="caution">
    <text evidence="9">The sequence shown here is derived from an EMBL/GenBank/DDBJ whole genome shotgun (WGS) entry which is preliminary data.</text>
</comment>
<reference evidence="10" key="1">
    <citation type="submission" date="2021-01" db="EMBL/GenBank/DDBJ databases">
        <title>Genome public.</title>
        <authorList>
            <person name="Liu C."/>
            <person name="Sun Q."/>
        </authorList>
    </citation>
    <scope>NUCLEOTIDE SEQUENCE [LARGE SCALE GENOMIC DNA]</scope>
    <source>
        <strain evidence="10">YIM B02505</strain>
    </source>
</reference>
<feature type="transmembrane region" description="Helical" evidence="7">
    <location>
        <begin position="42"/>
        <end position="63"/>
    </location>
</feature>
<name>A0ABS1EQ25_9CLOT</name>
<evidence type="ECO:0000259" key="8">
    <source>
        <dbReference type="PROSITE" id="PS50928"/>
    </source>
</evidence>
<dbReference type="SUPFAM" id="SSF161098">
    <property type="entry name" value="MetI-like"/>
    <property type="match status" value="1"/>
</dbReference>
<comment type="subcellular location">
    <subcellularLocation>
        <location evidence="1 7">Cell membrane</location>
        <topology evidence="1 7">Multi-pass membrane protein</topology>
    </subcellularLocation>
</comment>
<evidence type="ECO:0000313" key="9">
    <source>
        <dbReference type="EMBL" id="MBK1811393.1"/>
    </source>
</evidence>
<evidence type="ECO:0000313" key="10">
    <source>
        <dbReference type="Proteomes" id="UP000596739"/>
    </source>
</evidence>
<comment type="similarity">
    <text evidence="7">Belongs to the binding-protein-dependent transport system permease family.</text>
</comment>
<keyword evidence="2 7" id="KW-0813">Transport</keyword>
<dbReference type="InterPro" id="IPR035906">
    <property type="entry name" value="MetI-like_sf"/>
</dbReference>
<accession>A0ABS1EQ25</accession>
<dbReference type="Pfam" id="PF12911">
    <property type="entry name" value="OppC_N"/>
    <property type="match status" value="1"/>
</dbReference>
<feature type="transmembrane region" description="Helical" evidence="7">
    <location>
        <begin position="275"/>
        <end position="296"/>
    </location>
</feature>
<keyword evidence="5 7" id="KW-1133">Transmembrane helix</keyword>
<feature type="transmembrane region" description="Helical" evidence="7">
    <location>
        <begin position="105"/>
        <end position="131"/>
    </location>
</feature>
<dbReference type="InterPro" id="IPR000515">
    <property type="entry name" value="MetI-like"/>
</dbReference>
<evidence type="ECO:0000256" key="4">
    <source>
        <dbReference type="ARBA" id="ARBA00022692"/>
    </source>
</evidence>
<dbReference type="CDD" id="cd06261">
    <property type="entry name" value="TM_PBP2"/>
    <property type="match status" value="1"/>
</dbReference>
<gene>
    <name evidence="9" type="ORF">JHL18_12225</name>
</gene>
<evidence type="ECO:0000256" key="6">
    <source>
        <dbReference type="ARBA" id="ARBA00023136"/>
    </source>
</evidence>
<dbReference type="PANTHER" id="PTHR43386:SF22">
    <property type="entry name" value="OLIGOPEPTIDE TRANSPORT SYSTEM PERMEASE PROTEIN OPPC"/>
    <property type="match status" value="1"/>
</dbReference>
<keyword evidence="10" id="KW-1185">Reference proteome</keyword>
<proteinExistence type="inferred from homology"/>
<evidence type="ECO:0000256" key="3">
    <source>
        <dbReference type="ARBA" id="ARBA00022475"/>
    </source>
</evidence>
<organism evidence="9 10">
    <name type="scientific">Clostridium yunnanense</name>
    <dbReference type="NCBI Taxonomy" id="2800325"/>
    <lineage>
        <taxon>Bacteria</taxon>
        <taxon>Bacillati</taxon>
        <taxon>Bacillota</taxon>
        <taxon>Clostridia</taxon>
        <taxon>Eubacteriales</taxon>
        <taxon>Clostridiaceae</taxon>
        <taxon>Clostridium</taxon>
    </lineage>
</organism>
<evidence type="ECO:0000256" key="1">
    <source>
        <dbReference type="ARBA" id="ARBA00004651"/>
    </source>
</evidence>
<dbReference type="InterPro" id="IPR050366">
    <property type="entry name" value="BP-dependent_transpt_permease"/>
</dbReference>
<protein>
    <submittedName>
        <fullName evidence="9">ABC transporter permease</fullName>
    </submittedName>
</protein>
<sequence>MMEVTKDLFELVPDNEKDKEGVARPSMTYLQDAWRRLKQNKLALFGLAVIVFMALFAIFVPMFSHYDYSTQDFSIANKGASSAHIFGTDKFGRDIFTRVAYGARISLTVALVASALNVLIGIIYGGVSGYFGGWVDMVMMRIVDILNSIPMLIYVILISVALGSRDIKGIIIAMTISMWTTMARIVRGQILTLKEQEFVLAAKTLGVKPFAIIFRHLIPNSMGSIIVTLTLAIPEAIFTESFLSFVGVGISAPKASWGTLASEAVEMMRTHPSQLLIPSLAICITVFAFNMLGDGLRDALDPKMRK</sequence>
<feature type="domain" description="ABC transmembrane type-1" evidence="8">
    <location>
        <begin position="103"/>
        <end position="293"/>
    </location>
</feature>
<dbReference type="PANTHER" id="PTHR43386">
    <property type="entry name" value="OLIGOPEPTIDE TRANSPORT SYSTEM PERMEASE PROTEIN APPC"/>
    <property type="match status" value="1"/>
</dbReference>
<feature type="transmembrane region" description="Helical" evidence="7">
    <location>
        <begin position="143"/>
        <end position="163"/>
    </location>
</feature>
<keyword evidence="6 7" id="KW-0472">Membrane</keyword>
<dbReference type="PROSITE" id="PS50928">
    <property type="entry name" value="ABC_TM1"/>
    <property type="match status" value="1"/>
</dbReference>
<evidence type="ECO:0000256" key="7">
    <source>
        <dbReference type="RuleBase" id="RU363032"/>
    </source>
</evidence>
<dbReference type="EMBL" id="JAENHN010000037">
    <property type="protein sequence ID" value="MBK1811393.1"/>
    <property type="molecule type" value="Genomic_DNA"/>
</dbReference>
<dbReference type="Pfam" id="PF00528">
    <property type="entry name" value="BPD_transp_1"/>
    <property type="match status" value="1"/>
</dbReference>
<dbReference type="Proteomes" id="UP000596739">
    <property type="component" value="Unassembled WGS sequence"/>
</dbReference>
<keyword evidence="4 7" id="KW-0812">Transmembrane</keyword>
<dbReference type="InterPro" id="IPR025966">
    <property type="entry name" value="OppC_N"/>
</dbReference>
<keyword evidence="3" id="KW-1003">Cell membrane</keyword>
<evidence type="ECO:0000256" key="5">
    <source>
        <dbReference type="ARBA" id="ARBA00022989"/>
    </source>
</evidence>
<dbReference type="Gene3D" id="1.10.3720.10">
    <property type="entry name" value="MetI-like"/>
    <property type="match status" value="1"/>
</dbReference>